<dbReference type="Proteomes" id="UP001159363">
    <property type="component" value="Chromosome 7"/>
</dbReference>
<dbReference type="EMBL" id="JARBHB010000008">
    <property type="protein sequence ID" value="KAJ8877662.1"/>
    <property type="molecule type" value="Genomic_DNA"/>
</dbReference>
<gene>
    <name evidence="8" type="ORF">PR048_022117</name>
</gene>
<comment type="subcellular location">
    <subcellularLocation>
        <location evidence="1">Endoplasmic reticulum membrane</location>
        <topology evidence="1">Multi-pass membrane protein</topology>
    </subcellularLocation>
</comment>
<evidence type="ECO:0000256" key="1">
    <source>
        <dbReference type="ARBA" id="ARBA00004477"/>
    </source>
</evidence>
<evidence type="ECO:0000256" key="2">
    <source>
        <dbReference type="ARBA" id="ARBA00009436"/>
    </source>
</evidence>
<dbReference type="PANTHER" id="PTHR12906:SF0">
    <property type="entry name" value="GEL COMPLEX SUBUNIT OPTI"/>
    <property type="match status" value="1"/>
</dbReference>
<dbReference type="Pfam" id="PF07019">
    <property type="entry name" value="EMC6"/>
    <property type="match status" value="1"/>
</dbReference>
<dbReference type="PANTHER" id="PTHR12906">
    <property type="entry name" value="PROTEIN C20ORF24 RAB5-INTERACTING PROTEIN"/>
    <property type="match status" value="1"/>
</dbReference>
<organism evidence="8 9">
    <name type="scientific">Dryococelus australis</name>
    <dbReference type="NCBI Taxonomy" id="614101"/>
    <lineage>
        <taxon>Eukaryota</taxon>
        <taxon>Metazoa</taxon>
        <taxon>Ecdysozoa</taxon>
        <taxon>Arthropoda</taxon>
        <taxon>Hexapoda</taxon>
        <taxon>Insecta</taxon>
        <taxon>Pterygota</taxon>
        <taxon>Neoptera</taxon>
        <taxon>Polyneoptera</taxon>
        <taxon>Phasmatodea</taxon>
        <taxon>Verophasmatodea</taxon>
        <taxon>Anareolatae</taxon>
        <taxon>Phasmatidae</taxon>
        <taxon>Eurycanthinae</taxon>
        <taxon>Dryococelus</taxon>
    </lineage>
</organism>
<feature type="transmembrane region" description="Helical" evidence="7">
    <location>
        <begin position="147"/>
        <end position="165"/>
    </location>
</feature>
<feature type="transmembrane region" description="Helical" evidence="7">
    <location>
        <begin position="46"/>
        <end position="70"/>
    </location>
</feature>
<protein>
    <submittedName>
        <fullName evidence="8">Uncharacterized protein</fullName>
    </submittedName>
</protein>
<evidence type="ECO:0000313" key="8">
    <source>
        <dbReference type="EMBL" id="KAJ8877662.1"/>
    </source>
</evidence>
<sequence length="166" mass="19032">MSAKKAVEKIDHMIHIESVWSRALKSNSEWPDKEEFLDVIYWSRQALGIIIGLIWGLIPLKGFVALLLTLTIDVAFMFLKGLWWWNAGVIYLYFSSYQSVDEEEYGGAWELTKEGFMTSFAGFLVTPPAIITGIAWLNTVLQQKSNIFSIFVQVTWIIIYSGLHFD</sequence>
<keyword evidence="9" id="KW-1185">Reference proteome</keyword>
<evidence type="ECO:0000256" key="6">
    <source>
        <dbReference type="ARBA" id="ARBA00023136"/>
    </source>
</evidence>
<keyword evidence="5 7" id="KW-1133">Transmembrane helix</keyword>
<dbReference type="InterPro" id="IPR010742">
    <property type="entry name" value="RCAF1"/>
</dbReference>
<proteinExistence type="inferred from homology"/>
<accession>A0ABQ9H065</accession>
<evidence type="ECO:0000256" key="7">
    <source>
        <dbReference type="SAM" id="Phobius"/>
    </source>
</evidence>
<evidence type="ECO:0000313" key="9">
    <source>
        <dbReference type="Proteomes" id="UP001159363"/>
    </source>
</evidence>
<evidence type="ECO:0000256" key="5">
    <source>
        <dbReference type="ARBA" id="ARBA00022989"/>
    </source>
</evidence>
<keyword evidence="6 7" id="KW-0472">Membrane</keyword>
<comment type="caution">
    <text evidence="8">The sequence shown here is derived from an EMBL/GenBank/DDBJ whole genome shotgun (WGS) entry which is preliminary data.</text>
</comment>
<comment type="similarity">
    <text evidence="2">Belongs to the EMC6 family.</text>
</comment>
<feature type="transmembrane region" description="Helical" evidence="7">
    <location>
        <begin position="120"/>
        <end position="140"/>
    </location>
</feature>
<dbReference type="InterPro" id="IPR029008">
    <property type="entry name" value="EMC6-like"/>
</dbReference>
<name>A0ABQ9H065_9NEOP</name>
<keyword evidence="4" id="KW-0256">Endoplasmic reticulum</keyword>
<reference evidence="8 9" key="1">
    <citation type="submission" date="2023-02" db="EMBL/GenBank/DDBJ databases">
        <title>LHISI_Scaffold_Assembly.</title>
        <authorList>
            <person name="Stuart O.P."/>
            <person name="Cleave R."/>
            <person name="Magrath M.J.L."/>
            <person name="Mikheyev A.S."/>
        </authorList>
    </citation>
    <scope>NUCLEOTIDE SEQUENCE [LARGE SCALE GENOMIC DNA]</scope>
    <source>
        <strain evidence="8">Daus_M_001</strain>
        <tissue evidence="8">Leg muscle</tissue>
    </source>
</reference>
<feature type="transmembrane region" description="Helical" evidence="7">
    <location>
        <begin position="82"/>
        <end position="100"/>
    </location>
</feature>
<evidence type="ECO:0000256" key="4">
    <source>
        <dbReference type="ARBA" id="ARBA00022824"/>
    </source>
</evidence>
<keyword evidence="3 7" id="KW-0812">Transmembrane</keyword>
<evidence type="ECO:0000256" key="3">
    <source>
        <dbReference type="ARBA" id="ARBA00022692"/>
    </source>
</evidence>